<gene>
    <name evidence="3" type="ORF">VK792_16180</name>
</gene>
<proteinExistence type="inferred from homology"/>
<protein>
    <submittedName>
        <fullName evidence="3">Thioesterase family protein</fullName>
        <ecNumber evidence="3">3.1.2.-</ecNumber>
    </submittedName>
</protein>
<evidence type="ECO:0000313" key="4">
    <source>
        <dbReference type="Proteomes" id="UP001348149"/>
    </source>
</evidence>
<dbReference type="EC" id="3.1.2.-" evidence="3"/>
<dbReference type="InterPro" id="IPR050563">
    <property type="entry name" value="4-hydroxybenzoyl-CoA_TE"/>
</dbReference>
<reference evidence="3 4" key="1">
    <citation type="submission" date="2024-01" db="EMBL/GenBank/DDBJ databases">
        <title>Mesobacterium rodlantinim sp. nov., isolated from shallow sea hydrothermal systems off Kueishantao Island.</title>
        <authorList>
            <person name="Su Z."/>
            <person name="Tang K."/>
        </authorList>
    </citation>
    <scope>NUCLEOTIDE SEQUENCE [LARGE SCALE GENOMIC DNA]</scope>
    <source>
        <strain evidence="3 4">TK19101</strain>
    </source>
</reference>
<comment type="similarity">
    <text evidence="1">Belongs to the 4-hydroxybenzoyl-CoA thioesterase family.</text>
</comment>
<evidence type="ECO:0000256" key="1">
    <source>
        <dbReference type="ARBA" id="ARBA00005953"/>
    </source>
</evidence>
<dbReference type="CDD" id="cd00586">
    <property type="entry name" value="4HBT"/>
    <property type="match status" value="1"/>
</dbReference>
<dbReference type="PANTHER" id="PTHR31793">
    <property type="entry name" value="4-HYDROXYBENZOYL-COA THIOESTERASE FAMILY MEMBER"/>
    <property type="match status" value="1"/>
</dbReference>
<name>A0ABU6HK51_9RHOB</name>
<dbReference type="SUPFAM" id="SSF54637">
    <property type="entry name" value="Thioesterase/thiol ester dehydrase-isomerase"/>
    <property type="match status" value="1"/>
</dbReference>
<sequence length="144" mass="16336">MARTPPQPRSAYRAFRQMQTRWMDNDEYGHMNNATYLSLFDTAVSLWQLENGIEIRGPEATRFLVVETGCRYFSELGFPDVVHAGLRIGHLGTSSFRYEVGLFRNDDDIASTEGFFSQVHVGPDHRPAPIPDPIRAILAPLVIR</sequence>
<dbReference type="GO" id="GO:0016787">
    <property type="term" value="F:hydrolase activity"/>
    <property type="evidence" value="ECO:0007669"/>
    <property type="project" value="UniProtKB-KW"/>
</dbReference>
<evidence type="ECO:0000313" key="3">
    <source>
        <dbReference type="EMBL" id="MEC3862832.1"/>
    </source>
</evidence>
<dbReference type="Pfam" id="PF13279">
    <property type="entry name" value="4HBT_2"/>
    <property type="match status" value="1"/>
</dbReference>
<keyword evidence="4" id="KW-1185">Reference proteome</keyword>
<comment type="caution">
    <text evidence="3">The sequence shown here is derived from an EMBL/GenBank/DDBJ whole genome shotgun (WGS) entry which is preliminary data.</text>
</comment>
<dbReference type="InterPro" id="IPR029069">
    <property type="entry name" value="HotDog_dom_sf"/>
</dbReference>
<evidence type="ECO:0000256" key="2">
    <source>
        <dbReference type="ARBA" id="ARBA00022801"/>
    </source>
</evidence>
<accession>A0ABU6HK51</accession>
<keyword evidence="2 3" id="KW-0378">Hydrolase</keyword>
<dbReference type="RefSeq" id="WP_326298906.1">
    <property type="nucleotide sequence ID" value="NZ_JAYLLH010000030.1"/>
</dbReference>
<organism evidence="3 4">
    <name type="scientific">Mesobacterium hydrothermale</name>
    <dbReference type="NCBI Taxonomy" id="3111907"/>
    <lineage>
        <taxon>Bacteria</taxon>
        <taxon>Pseudomonadati</taxon>
        <taxon>Pseudomonadota</taxon>
        <taxon>Alphaproteobacteria</taxon>
        <taxon>Rhodobacterales</taxon>
        <taxon>Roseobacteraceae</taxon>
        <taxon>Mesobacterium</taxon>
    </lineage>
</organism>
<dbReference type="EMBL" id="JAYLLH010000030">
    <property type="protein sequence ID" value="MEC3862832.1"/>
    <property type="molecule type" value="Genomic_DNA"/>
</dbReference>
<dbReference type="Proteomes" id="UP001348149">
    <property type="component" value="Unassembled WGS sequence"/>
</dbReference>
<dbReference type="PANTHER" id="PTHR31793:SF27">
    <property type="entry name" value="NOVEL THIOESTERASE SUPERFAMILY DOMAIN AND SAPOSIN A-TYPE DOMAIN CONTAINING PROTEIN (0610012H03RIK)"/>
    <property type="match status" value="1"/>
</dbReference>
<dbReference type="Gene3D" id="3.10.129.10">
    <property type="entry name" value="Hotdog Thioesterase"/>
    <property type="match status" value="1"/>
</dbReference>